<dbReference type="Proteomes" id="UP000286415">
    <property type="component" value="Unassembled WGS sequence"/>
</dbReference>
<evidence type="ECO:0000313" key="1">
    <source>
        <dbReference type="EMBL" id="KAG5455077.1"/>
    </source>
</evidence>
<gene>
    <name evidence="1" type="ORF">CSKR_104586</name>
</gene>
<name>A0A419PED2_CLOSI</name>
<dbReference type="OrthoDB" id="10568238at2759"/>
<sequence>MGILHGISSEFTPVVLDFWPASRQNQSSAHECHYLPRLSFVVTVRRNCTHIPLYPSQSGAATAKILSHARLTRNSGRLPVRDQAQIYLVENLDPAANHDSALAECRLPMVHPERIRISRKFATYAIYMGRCTNALESFGASIYPLVRLRSRTKLIKYRYYSTETQQRWQLARAVSGGCDDILSPSDLWNDFGQRKCKCPLNPMR</sequence>
<evidence type="ECO:0000313" key="2">
    <source>
        <dbReference type="Proteomes" id="UP000286415"/>
    </source>
</evidence>
<dbReference type="AlphaFoldDB" id="A0A419PED2"/>
<protein>
    <submittedName>
        <fullName evidence="1">Uncharacterized protein</fullName>
    </submittedName>
</protein>
<reference evidence="1 2" key="2">
    <citation type="journal article" date="2021" name="Genomics">
        <title>High-quality reference genome for Clonorchis sinensis.</title>
        <authorList>
            <person name="Young N.D."/>
            <person name="Stroehlein A.J."/>
            <person name="Kinkar L."/>
            <person name="Wang T."/>
            <person name="Sohn W.M."/>
            <person name="Chang B.C.H."/>
            <person name="Kaur P."/>
            <person name="Weisz D."/>
            <person name="Dudchenko O."/>
            <person name="Aiden E.L."/>
            <person name="Korhonen P.K."/>
            <person name="Gasser R.B."/>
        </authorList>
    </citation>
    <scope>NUCLEOTIDE SEQUENCE [LARGE SCALE GENOMIC DNA]</scope>
    <source>
        <strain evidence="1">Cs-k2</strain>
    </source>
</reference>
<dbReference type="EMBL" id="NIRI02000005">
    <property type="protein sequence ID" value="KAG5455077.1"/>
    <property type="molecule type" value="Genomic_DNA"/>
</dbReference>
<keyword evidence="2" id="KW-1185">Reference proteome</keyword>
<reference evidence="1 2" key="1">
    <citation type="journal article" date="2018" name="Biotechnol. Adv.">
        <title>Improved genomic resources and new bioinformatic workflow for the carcinogenic parasite Clonorchis sinensis: Biotechnological implications.</title>
        <authorList>
            <person name="Wang D."/>
            <person name="Korhonen P.K."/>
            <person name="Gasser R.B."/>
            <person name="Young N.D."/>
        </authorList>
    </citation>
    <scope>NUCLEOTIDE SEQUENCE [LARGE SCALE GENOMIC DNA]</scope>
    <source>
        <strain evidence="1">Cs-k2</strain>
    </source>
</reference>
<comment type="caution">
    <text evidence="1">The sequence shown here is derived from an EMBL/GenBank/DDBJ whole genome shotgun (WGS) entry which is preliminary data.</text>
</comment>
<dbReference type="InParanoid" id="A0A419PED2"/>
<organism evidence="1 2">
    <name type="scientific">Clonorchis sinensis</name>
    <name type="common">Chinese liver fluke</name>
    <dbReference type="NCBI Taxonomy" id="79923"/>
    <lineage>
        <taxon>Eukaryota</taxon>
        <taxon>Metazoa</taxon>
        <taxon>Spiralia</taxon>
        <taxon>Lophotrochozoa</taxon>
        <taxon>Platyhelminthes</taxon>
        <taxon>Trematoda</taxon>
        <taxon>Digenea</taxon>
        <taxon>Opisthorchiida</taxon>
        <taxon>Opisthorchiata</taxon>
        <taxon>Opisthorchiidae</taxon>
        <taxon>Clonorchis</taxon>
    </lineage>
</organism>
<accession>A0A419PED2</accession>
<proteinExistence type="predicted"/>